<dbReference type="SUPFAM" id="SSF55073">
    <property type="entry name" value="Nucleotide cyclase"/>
    <property type="match status" value="1"/>
</dbReference>
<protein>
    <submittedName>
        <fullName evidence="3">Diguanylate cyclase (GGDEF)-like protein</fullName>
    </submittedName>
</protein>
<feature type="transmembrane region" description="Helical" evidence="1">
    <location>
        <begin position="12"/>
        <end position="30"/>
    </location>
</feature>
<sequence>MDVGTNQKKFIWILWAFIVPPGLYLTYHFFPPQIENIWGVISLFVMTACASFMPIVINSTPMVMIQWVTLAAFLQYGLFFEVLLMQFSVVLLLVKLRINKNEMYRIPLNSSMFFLVSILSGLLYFGIGGEIGPQPLEELVGPAIVYQVMNIILNQVILIVFFRFLDRKIKLLGEDLVWDFLSIMLMFPLGVTWFYLSLELGAVSLFLLGIPFISVATLLRLYNSSEKINQYLQKAVEIGHQLTENLNVKEVLDLFLDRITSTLPVEYAYILDVKDDKLILIRRVEKGELKNNDISPLKRNEDISGGVWASGKSIIFRNKTEWDSLVGGYMPEDAESVICVPIVRSQMVRGVLLLASSKKNAFEKYQLMIVDILCSYLGVAIANARHYETTKWDSERCALTKLYNYRYFEIELEAVIAGLHSGEYECISLIMLDIDRFKSINDTYGHQSGNEILCVLAQKLEKLIDLRGTVARYGGEEFVILLKDIKKGEALKLAEDIRIHIESHSFLLHSDLEKERKQLSVNITASLGVATAPYEADDGLSLIRQADRALYTGAKQAGRNRVAQYVK</sequence>
<feature type="transmembrane region" description="Helical" evidence="1">
    <location>
        <begin position="202"/>
        <end position="222"/>
    </location>
</feature>
<keyword evidence="4" id="KW-1185">Reference proteome</keyword>
<dbReference type="CDD" id="cd01949">
    <property type="entry name" value="GGDEF"/>
    <property type="match status" value="1"/>
</dbReference>
<accession>A0ABS2NAH2</accession>
<gene>
    <name evidence="3" type="ORF">JOC86_001385</name>
</gene>
<organism evidence="3 4">
    <name type="scientific">Rossellomorea pakistanensis</name>
    <dbReference type="NCBI Taxonomy" id="992288"/>
    <lineage>
        <taxon>Bacteria</taxon>
        <taxon>Bacillati</taxon>
        <taxon>Bacillota</taxon>
        <taxon>Bacilli</taxon>
        <taxon>Bacillales</taxon>
        <taxon>Bacillaceae</taxon>
        <taxon>Rossellomorea</taxon>
    </lineage>
</organism>
<dbReference type="PANTHER" id="PTHR45138:SF9">
    <property type="entry name" value="DIGUANYLATE CYCLASE DGCM-RELATED"/>
    <property type="match status" value="1"/>
</dbReference>
<dbReference type="InterPro" id="IPR029016">
    <property type="entry name" value="GAF-like_dom_sf"/>
</dbReference>
<dbReference type="PROSITE" id="PS50887">
    <property type="entry name" value="GGDEF"/>
    <property type="match status" value="1"/>
</dbReference>
<feature type="transmembrane region" description="Helical" evidence="1">
    <location>
        <begin position="139"/>
        <end position="164"/>
    </location>
</feature>
<dbReference type="Gene3D" id="3.30.450.40">
    <property type="match status" value="1"/>
</dbReference>
<keyword evidence="1" id="KW-1133">Transmembrane helix</keyword>
<dbReference type="SMART" id="SM00267">
    <property type="entry name" value="GGDEF"/>
    <property type="match status" value="1"/>
</dbReference>
<dbReference type="RefSeq" id="WP_205169322.1">
    <property type="nucleotide sequence ID" value="NZ_JAFBDZ010000001.1"/>
</dbReference>
<evidence type="ECO:0000259" key="2">
    <source>
        <dbReference type="PROSITE" id="PS50887"/>
    </source>
</evidence>
<dbReference type="Gene3D" id="3.30.70.270">
    <property type="match status" value="1"/>
</dbReference>
<dbReference type="PANTHER" id="PTHR45138">
    <property type="entry name" value="REGULATORY COMPONENTS OF SENSORY TRANSDUCTION SYSTEM"/>
    <property type="match status" value="1"/>
</dbReference>
<dbReference type="InterPro" id="IPR043128">
    <property type="entry name" value="Rev_trsase/Diguanyl_cyclase"/>
</dbReference>
<dbReference type="InterPro" id="IPR003018">
    <property type="entry name" value="GAF"/>
</dbReference>
<name>A0ABS2NAH2_9BACI</name>
<feature type="domain" description="GGDEF" evidence="2">
    <location>
        <begin position="425"/>
        <end position="567"/>
    </location>
</feature>
<dbReference type="Pfam" id="PF00990">
    <property type="entry name" value="GGDEF"/>
    <property type="match status" value="1"/>
</dbReference>
<dbReference type="InterPro" id="IPR050469">
    <property type="entry name" value="Diguanylate_Cyclase"/>
</dbReference>
<comment type="caution">
    <text evidence="3">The sequence shown here is derived from an EMBL/GenBank/DDBJ whole genome shotgun (WGS) entry which is preliminary data.</text>
</comment>
<dbReference type="SMART" id="SM00065">
    <property type="entry name" value="GAF"/>
    <property type="match status" value="1"/>
</dbReference>
<feature type="transmembrane region" description="Helical" evidence="1">
    <location>
        <begin position="63"/>
        <end position="94"/>
    </location>
</feature>
<dbReference type="Proteomes" id="UP001646157">
    <property type="component" value="Unassembled WGS sequence"/>
</dbReference>
<feature type="transmembrane region" description="Helical" evidence="1">
    <location>
        <begin position="37"/>
        <end position="57"/>
    </location>
</feature>
<evidence type="ECO:0000313" key="3">
    <source>
        <dbReference type="EMBL" id="MBM7584848.1"/>
    </source>
</evidence>
<evidence type="ECO:0000313" key="4">
    <source>
        <dbReference type="Proteomes" id="UP001646157"/>
    </source>
</evidence>
<dbReference type="InterPro" id="IPR000160">
    <property type="entry name" value="GGDEF_dom"/>
</dbReference>
<dbReference type="EMBL" id="JAFBDZ010000001">
    <property type="protein sequence ID" value="MBM7584848.1"/>
    <property type="molecule type" value="Genomic_DNA"/>
</dbReference>
<proteinExistence type="predicted"/>
<keyword evidence="1" id="KW-0812">Transmembrane</keyword>
<evidence type="ECO:0000256" key="1">
    <source>
        <dbReference type="SAM" id="Phobius"/>
    </source>
</evidence>
<dbReference type="NCBIfam" id="TIGR00254">
    <property type="entry name" value="GGDEF"/>
    <property type="match status" value="1"/>
</dbReference>
<feature type="transmembrane region" description="Helical" evidence="1">
    <location>
        <begin position="176"/>
        <end position="196"/>
    </location>
</feature>
<dbReference type="Pfam" id="PF13185">
    <property type="entry name" value="GAF_2"/>
    <property type="match status" value="1"/>
</dbReference>
<feature type="transmembrane region" description="Helical" evidence="1">
    <location>
        <begin position="106"/>
        <end position="127"/>
    </location>
</feature>
<dbReference type="InterPro" id="IPR029787">
    <property type="entry name" value="Nucleotide_cyclase"/>
</dbReference>
<keyword evidence="1" id="KW-0472">Membrane</keyword>
<reference evidence="3 4" key="1">
    <citation type="submission" date="2021-01" db="EMBL/GenBank/DDBJ databases">
        <title>Genomic Encyclopedia of Type Strains, Phase IV (KMG-IV): sequencing the most valuable type-strain genomes for metagenomic binning, comparative biology and taxonomic classification.</title>
        <authorList>
            <person name="Goeker M."/>
        </authorList>
    </citation>
    <scope>NUCLEOTIDE SEQUENCE [LARGE SCALE GENOMIC DNA]</scope>
    <source>
        <strain evidence="3 4">DSM 24834</strain>
    </source>
</reference>
<dbReference type="SUPFAM" id="SSF55781">
    <property type="entry name" value="GAF domain-like"/>
    <property type="match status" value="1"/>
</dbReference>